<dbReference type="PROSITE" id="PS51318">
    <property type="entry name" value="TAT"/>
    <property type="match status" value="1"/>
</dbReference>
<evidence type="ECO:0000313" key="1">
    <source>
        <dbReference type="EMBL" id="QDU69816.1"/>
    </source>
</evidence>
<dbReference type="AlphaFoldDB" id="A0A518BS75"/>
<dbReference type="NCBIfam" id="TIGR01409">
    <property type="entry name" value="TAT_signal_seq"/>
    <property type="match status" value="1"/>
</dbReference>
<keyword evidence="2" id="KW-1185">Reference proteome</keyword>
<dbReference type="RefSeq" id="WP_145070070.1">
    <property type="nucleotide sequence ID" value="NZ_CP036287.1"/>
</dbReference>
<evidence type="ECO:0008006" key="3">
    <source>
        <dbReference type="Google" id="ProtNLM"/>
    </source>
</evidence>
<dbReference type="Pfam" id="PF07394">
    <property type="entry name" value="DUF1501"/>
    <property type="match status" value="1"/>
</dbReference>
<dbReference type="PANTHER" id="PTHR43737:SF1">
    <property type="entry name" value="DUF1501 DOMAIN-CONTAINING PROTEIN"/>
    <property type="match status" value="1"/>
</dbReference>
<dbReference type="InterPro" id="IPR010869">
    <property type="entry name" value="DUF1501"/>
</dbReference>
<gene>
    <name evidence="1" type="ORF">Pla133_49380</name>
</gene>
<dbReference type="KEGG" id="pbap:Pla133_49380"/>
<dbReference type="Proteomes" id="UP000316921">
    <property type="component" value="Chromosome"/>
</dbReference>
<sequence length="436" mass="45029">MSDQHRDESAPGRNDHGACDEYRSFSRRQFLGRGALAGAGALTAPLWLPGVARAAGGAAPRTTLVYVLLRGAMDGLSVCVPHGDAGYYQARPSLAVPAPGKSGGALDLDGFFGLNPAAAPLQEAFAGGRLALVHAAGSTDPTRSHFLAFSKIEFGLPQQPLGNVDSGWLARALVNAPPTAPAAGLRAVAIEDLLPRTLAKAPKTLAVPDPANFAFPGAAFTADRRRAAIQAAYPAALPPLNVTAGTTFGGIDLLDSLGIASYQPEPTATYPDSTFGQQLRAAAALIKADVGLEAITLDYGGWDHHANQGPNGGQMSAMLDDLTRAFAAFDQDTLPVADRVVLVAHSEFGRRVAENGSAGTDHGHGGLIFVQGGAVHGGQVHGPWPGLAESQLDQGDLAVTTDYRDLLGEILLEGMGVSDLDAVFPGHVHQPLGLFG</sequence>
<protein>
    <recommendedName>
        <fullName evidence="3">DUF1501 domain-containing protein</fullName>
    </recommendedName>
</protein>
<evidence type="ECO:0000313" key="2">
    <source>
        <dbReference type="Proteomes" id="UP000316921"/>
    </source>
</evidence>
<reference evidence="1 2" key="1">
    <citation type="submission" date="2019-02" db="EMBL/GenBank/DDBJ databases">
        <title>Deep-cultivation of Planctomycetes and their phenomic and genomic characterization uncovers novel biology.</title>
        <authorList>
            <person name="Wiegand S."/>
            <person name="Jogler M."/>
            <person name="Boedeker C."/>
            <person name="Pinto D."/>
            <person name="Vollmers J."/>
            <person name="Rivas-Marin E."/>
            <person name="Kohn T."/>
            <person name="Peeters S.H."/>
            <person name="Heuer A."/>
            <person name="Rast P."/>
            <person name="Oberbeckmann S."/>
            <person name="Bunk B."/>
            <person name="Jeske O."/>
            <person name="Meyerdierks A."/>
            <person name="Storesund J.E."/>
            <person name="Kallscheuer N."/>
            <person name="Luecker S."/>
            <person name="Lage O.M."/>
            <person name="Pohl T."/>
            <person name="Merkel B.J."/>
            <person name="Hornburger P."/>
            <person name="Mueller R.-W."/>
            <person name="Bruemmer F."/>
            <person name="Labrenz M."/>
            <person name="Spormann A.M."/>
            <person name="Op den Camp H."/>
            <person name="Overmann J."/>
            <person name="Amann R."/>
            <person name="Jetten M.S.M."/>
            <person name="Mascher T."/>
            <person name="Medema M.H."/>
            <person name="Devos D.P."/>
            <person name="Kaster A.-K."/>
            <person name="Ovreas L."/>
            <person name="Rohde M."/>
            <person name="Galperin M.Y."/>
            <person name="Jogler C."/>
        </authorList>
    </citation>
    <scope>NUCLEOTIDE SEQUENCE [LARGE SCALE GENOMIC DNA]</scope>
    <source>
        <strain evidence="1 2">Pla133</strain>
    </source>
</reference>
<dbReference type="PANTHER" id="PTHR43737">
    <property type="entry name" value="BLL7424 PROTEIN"/>
    <property type="match status" value="1"/>
</dbReference>
<dbReference type="InterPro" id="IPR019546">
    <property type="entry name" value="TAT_signal_bac_arc"/>
</dbReference>
<name>A0A518BS75_9BACT</name>
<proteinExistence type="predicted"/>
<dbReference type="EMBL" id="CP036287">
    <property type="protein sequence ID" value="QDU69816.1"/>
    <property type="molecule type" value="Genomic_DNA"/>
</dbReference>
<organism evidence="1 2">
    <name type="scientific">Engelhardtia mirabilis</name>
    <dbReference type="NCBI Taxonomy" id="2528011"/>
    <lineage>
        <taxon>Bacteria</taxon>
        <taxon>Pseudomonadati</taxon>
        <taxon>Planctomycetota</taxon>
        <taxon>Planctomycetia</taxon>
        <taxon>Planctomycetia incertae sedis</taxon>
        <taxon>Engelhardtia</taxon>
    </lineage>
</organism>
<accession>A0A518BS75</accession>
<dbReference type="InterPro" id="IPR006311">
    <property type="entry name" value="TAT_signal"/>
</dbReference>